<dbReference type="InterPro" id="IPR003593">
    <property type="entry name" value="AAA+_ATPase"/>
</dbReference>
<dbReference type="EMBL" id="CP053073">
    <property type="protein sequence ID" value="QJR15337.1"/>
    <property type="molecule type" value="Genomic_DNA"/>
</dbReference>
<accession>A0A6M4HBJ5</accession>
<dbReference type="PANTHER" id="PTHR43023">
    <property type="entry name" value="PROTEIN TRIGALACTOSYLDIACYLGLYCEROL 3, CHLOROPLASTIC"/>
    <property type="match status" value="1"/>
</dbReference>
<dbReference type="Gene3D" id="3.40.50.300">
    <property type="entry name" value="P-loop containing nucleotide triphosphate hydrolases"/>
    <property type="match status" value="1"/>
</dbReference>
<dbReference type="PANTHER" id="PTHR43023:SF3">
    <property type="entry name" value="PROTEIN TRIGALACTOSYLDIACYLGLYCEROL 3, CHLOROPLASTIC"/>
    <property type="match status" value="1"/>
</dbReference>
<name>A0A6M4HBJ5_9PROT</name>
<feature type="region of interest" description="Disordered" evidence="5">
    <location>
        <begin position="246"/>
        <end position="267"/>
    </location>
</feature>
<keyword evidence="4 7" id="KW-0067">ATP-binding</keyword>
<keyword evidence="3" id="KW-0547">Nucleotide-binding</keyword>
<dbReference type="SMART" id="SM00382">
    <property type="entry name" value="AAA"/>
    <property type="match status" value="1"/>
</dbReference>
<evidence type="ECO:0000313" key="7">
    <source>
        <dbReference type="EMBL" id="QJR15337.1"/>
    </source>
</evidence>
<evidence type="ECO:0000259" key="6">
    <source>
        <dbReference type="PROSITE" id="PS50893"/>
    </source>
</evidence>
<evidence type="ECO:0000256" key="3">
    <source>
        <dbReference type="ARBA" id="ARBA00022741"/>
    </source>
</evidence>
<keyword evidence="8" id="KW-1185">Reference proteome</keyword>
<dbReference type="SUPFAM" id="SSF52540">
    <property type="entry name" value="P-loop containing nucleoside triphosphate hydrolases"/>
    <property type="match status" value="1"/>
</dbReference>
<keyword evidence="2" id="KW-1003">Cell membrane</keyword>
<feature type="domain" description="ABC transporter" evidence="6">
    <location>
        <begin position="7"/>
        <end position="241"/>
    </location>
</feature>
<evidence type="ECO:0000256" key="5">
    <source>
        <dbReference type="SAM" id="MobiDB-lite"/>
    </source>
</evidence>
<dbReference type="GO" id="GO:0005524">
    <property type="term" value="F:ATP binding"/>
    <property type="evidence" value="ECO:0007669"/>
    <property type="project" value="UniProtKB-KW"/>
</dbReference>
<gene>
    <name evidence="7" type="primary">mkl</name>
    <name evidence="7" type="ORF">DSM104440_02156</name>
</gene>
<keyword evidence="1" id="KW-0813">Transport</keyword>
<dbReference type="PROSITE" id="PS50893">
    <property type="entry name" value="ABC_TRANSPORTER_2"/>
    <property type="match status" value="1"/>
</dbReference>
<evidence type="ECO:0000256" key="2">
    <source>
        <dbReference type="ARBA" id="ARBA00022475"/>
    </source>
</evidence>
<dbReference type="InterPro" id="IPR003439">
    <property type="entry name" value="ABC_transporter-like_ATP-bd"/>
</dbReference>
<dbReference type="InterPro" id="IPR027417">
    <property type="entry name" value="P-loop_NTPase"/>
</dbReference>
<proteinExistence type="predicted"/>
<evidence type="ECO:0000256" key="4">
    <source>
        <dbReference type="ARBA" id="ARBA00022840"/>
    </source>
</evidence>
<dbReference type="GO" id="GO:0016887">
    <property type="term" value="F:ATP hydrolysis activity"/>
    <property type="evidence" value="ECO:0007669"/>
    <property type="project" value="InterPro"/>
</dbReference>
<dbReference type="InParanoid" id="A0A6M4HBJ5"/>
<protein>
    <submittedName>
        <fullName evidence="7">Putative ribonucleotide transport ATP-binding protein mkl</fullName>
    </submittedName>
</protein>
<evidence type="ECO:0000313" key="8">
    <source>
        <dbReference type="Proteomes" id="UP000503096"/>
    </source>
</evidence>
<dbReference type="RefSeq" id="WP_171162522.1">
    <property type="nucleotide sequence ID" value="NZ_CP053073.1"/>
</dbReference>
<keyword evidence="2" id="KW-0472">Membrane</keyword>
<reference evidence="7 8" key="1">
    <citation type="submission" date="2020-04" db="EMBL/GenBank/DDBJ databases">
        <title>Usitatibacter rugosus gen. nov., sp. nov. and Usitatibacter palustris sp. nov., novel members of Usitatibacteraceae fam. nov. within the order Nitrosomonadales isolated from soil.</title>
        <authorList>
            <person name="Huber K.J."/>
            <person name="Neumann-Schaal M."/>
            <person name="Geppert A."/>
            <person name="Luckner M."/>
            <person name="Wanner G."/>
            <person name="Overmann J."/>
        </authorList>
    </citation>
    <scope>NUCLEOTIDE SEQUENCE [LARGE SCALE GENOMIC DNA]</scope>
    <source>
        <strain evidence="7 8">Swamp67</strain>
    </source>
</reference>
<dbReference type="AlphaFoldDB" id="A0A6M4HBJ5"/>
<organism evidence="7 8">
    <name type="scientific">Usitatibacter palustris</name>
    <dbReference type="NCBI Taxonomy" id="2732487"/>
    <lineage>
        <taxon>Bacteria</taxon>
        <taxon>Pseudomonadati</taxon>
        <taxon>Pseudomonadota</taxon>
        <taxon>Betaproteobacteria</taxon>
        <taxon>Nitrosomonadales</taxon>
        <taxon>Usitatibacteraceae</taxon>
        <taxon>Usitatibacter</taxon>
    </lineage>
</organism>
<sequence length="267" mass="28213">MNATPIATARGIVNRFGAQEVHKNLSLDIQEGEILGVAGGSGSGKSVLLRTLTGLHTPVAGEVLLEGKAVATINGAERAALLGVLFQQGALFSSLTVAQNITLPIGLHKGLPPEECERIAAEKLELVGLPVEHGKKFPSELSGGMVKRAAFARALALDPRILFLDEPTSGLDPVSASGIDDLILQLNDELGITMVLITHDLSTIFTVCDRVAMLVDGNVVVDTVDNLLESKQPWIHEFLHGPRAEAAATARKATHNDRTRKAPHGNG</sequence>
<dbReference type="KEGG" id="upl:DSM104440_02156"/>
<dbReference type="Pfam" id="PF00005">
    <property type="entry name" value="ABC_tran"/>
    <property type="match status" value="1"/>
</dbReference>
<evidence type="ECO:0000256" key="1">
    <source>
        <dbReference type="ARBA" id="ARBA00022448"/>
    </source>
</evidence>
<dbReference type="Proteomes" id="UP000503096">
    <property type="component" value="Chromosome"/>
</dbReference>